<proteinExistence type="inferred from homology"/>
<evidence type="ECO:0000256" key="4">
    <source>
        <dbReference type="ARBA" id="ARBA00022793"/>
    </source>
</evidence>
<keyword evidence="6 8" id="KW-0057">Aromatic amino acid biosynthesis</keyword>
<dbReference type="PANTHER" id="PTHR22854:SF2">
    <property type="entry name" value="INDOLE-3-GLYCEROL-PHOSPHATE SYNTHASE"/>
    <property type="match status" value="1"/>
</dbReference>
<comment type="caution">
    <text evidence="10">The sequence shown here is derived from an EMBL/GenBank/DDBJ whole genome shotgun (WGS) entry which is preliminary data.</text>
</comment>
<dbReference type="InterPro" id="IPR045186">
    <property type="entry name" value="Indole-3-glycerol_P_synth"/>
</dbReference>
<evidence type="ECO:0000256" key="5">
    <source>
        <dbReference type="ARBA" id="ARBA00022822"/>
    </source>
</evidence>
<dbReference type="InterPro" id="IPR013785">
    <property type="entry name" value="Aldolase_TIM"/>
</dbReference>
<dbReference type="Proteomes" id="UP000178449">
    <property type="component" value="Unassembled WGS sequence"/>
</dbReference>
<organism evidence="10 11">
    <name type="scientific">Candidatus Lambdaproteobacteria bacterium RIFOXYD2_FULL_50_16</name>
    <dbReference type="NCBI Taxonomy" id="1817772"/>
    <lineage>
        <taxon>Bacteria</taxon>
        <taxon>Pseudomonadati</taxon>
        <taxon>Pseudomonadota</taxon>
        <taxon>Candidatus Lambdaproteobacteria</taxon>
    </lineage>
</organism>
<gene>
    <name evidence="8" type="primary">trpC</name>
    <name evidence="10" type="ORF">A2527_04410</name>
</gene>
<evidence type="ECO:0000256" key="3">
    <source>
        <dbReference type="ARBA" id="ARBA00022605"/>
    </source>
</evidence>
<comment type="similarity">
    <text evidence="8">Belongs to the TrpC family.</text>
</comment>
<dbReference type="CDD" id="cd00331">
    <property type="entry name" value="IGPS"/>
    <property type="match status" value="1"/>
</dbReference>
<dbReference type="FunFam" id="3.20.20.70:FF:000024">
    <property type="entry name" value="Indole-3-glycerol phosphate synthase"/>
    <property type="match status" value="1"/>
</dbReference>
<dbReference type="Gene3D" id="3.20.20.70">
    <property type="entry name" value="Aldolase class I"/>
    <property type="match status" value="1"/>
</dbReference>
<evidence type="ECO:0000256" key="6">
    <source>
        <dbReference type="ARBA" id="ARBA00023141"/>
    </source>
</evidence>
<dbReference type="Pfam" id="PF00218">
    <property type="entry name" value="IGPS"/>
    <property type="match status" value="1"/>
</dbReference>
<evidence type="ECO:0000256" key="1">
    <source>
        <dbReference type="ARBA" id="ARBA00001633"/>
    </source>
</evidence>
<dbReference type="EMBL" id="MFNE01000017">
    <property type="protein sequence ID" value="OGG96227.1"/>
    <property type="molecule type" value="Genomic_DNA"/>
</dbReference>
<evidence type="ECO:0000256" key="7">
    <source>
        <dbReference type="ARBA" id="ARBA00023239"/>
    </source>
</evidence>
<evidence type="ECO:0000313" key="11">
    <source>
        <dbReference type="Proteomes" id="UP000178449"/>
    </source>
</evidence>
<feature type="domain" description="Indole-3-glycerol phosphate synthase" evidence="9">
    <location>
        <begin position="4"/>
        <end position="250"/>
    </location>
</feature>
<keyword evidence="3 8" id="KW-0028">Amino-acid biosynthesis</keyword>
<dbReference type="GO" id="GO:0004425">
    <property type="term" value="F:indole-3-glycerol-phosphate synthase activity"/>
    <property type="evidence" value="ECO:0007669"/>
    <property type="project" value="UniProtKB-UniRule"/>
</dbReference>
<dbReference type="GO" id="GO:0004640">
    <property type="term" value="F:phosphoribosylanthranilate isomerase activity"/>
    <property type="evidence" value="ECO:0007669"/>
    <property type="project" value="TreeGrafter"/>
</dbReference>
<dbReference type="NCBIfam" id="NF001377">
    <property type="entry name" value="PRK00278.2-4"/>
    <property type="match status" value="1"/>
</dbReference>
<dbReference type="AlphaFoldDB" id="A0A1F6GDP8"/>
<dbReference type="SUPFAM" id="SSF51366">
    <property type="entry name" value="Ribulose-phoshate binding barrel"/>
    <property type="match status" value="1"/>
</dbReference>
<name>A0A1F6GDP8_9PROT</name>
<dbReference type="InterPro" id="IPR001468">
    <property type="entry name" value="Indole-3-GlycerolPSynthase_CS"/>
</dbReference>
<keyword evidence="5 8" id="KW-0822">Tryptophan biosynthesis</keyword>
<evidence type="ECO:0000313" key="10">
    <source>
        <dbReference type="EMBL" id="OGG96227.1"/>
    </source>
</evidence>
<keyword evidence="7 8" id="KW-0456">Lyase</keyword>
<evidence type="ECO:0000259" key="9">
    <source>
        <dbReference type="Pfam" id="PF00218"/>
    </source>
</evidence>
<protein>
    <recommendedName>
        <fullName evidence="8">Indole-3-glycerol phosphate synthase</fullName>
        <shortName evidence="8">IGPS</shortName>
        <ecNumber evidence="8">4.1.1.48</ecNumber>
    </recommendedName>
</protein>
<evidence type="ECO:0000256" key="8">
    <source>
        <dbReference type="HAMAP-Rule" id="MF_00134"/>
    </source>
</evidence>
<accession>A0A1F6GDP8</accession>
<dbReference type="HAMAP" id="MF_00134_B">
    <property type="entry name" value="IGPS_B"/>
    <property type="match status" value="1"/>
</dbReference>
<comment type="pathway">
    <text evidence="2 8">Amino-acid biosynthesis; L-tryptophan biosynthesis; L-tryptophan from chorismate: step 4/5.</text>
</comment>
<dbReference type="EC" id="4.1.1.48" evidence="8"/>
<dbReference type="InterPro" id="IPR011060">
    <property type="entry name" value="RibuloseP-bd_barrel"/>
</dbReference>
<dbReference type="InterPro" id="IPR013798">
    <property type="entry name" value="Indole-3-glycerol_P_synth_dom"/>
</dbReference>
<dbReference type="GO" id="GO:0000162">
    <property type="term" value="P:L-tryptophan biosynthetic process"/>
    <property type="evidence" value="ECO:0007669"/>
    <property type="project" value="UniProtKB-UniRule"/>
</dbReference>
<comment type="catalytic activity">
    <reaction evidence="1 8">
        <text>1-(2-carboxyphenylamino)-1-deoxy-D-ribulose 5-phosphate + H(+) = (1S,2R)-1-C-(indol-3-yl)glycerol 3-phosphate + CO2 + H2O</text>
        <dbReference type="Rhea" id="RHEA:23476"/>
        <dbReference type="ChEBI" id="CHEBI:15377"/>
        <dbReference type="ChEBI" id="CHEBI:15378"/>
        <dbReference type="ChEBI" id="CHEBI:16526"/>
        <dbReference type="ChEBI" id="CHEBI:58613"/>
        <dbReference type="ChEBI" id="CHEBI:58866"/>
        <dbReference type="EC" id="4.1.1.48"/>
    </reaction>
</comment>
<dbReference type="UniPathway" id="UPA00035">
    <property type="reaction ID" value="UER00043"/>
</dbReference>
<dbReference type="STRING" id="1817772.A2527_04410"/>
<dbReference type="PROSITE" id="PS00614">
    <property type="entry name" value="IGPS"/>
    <property type="match status" value="1"/>
</dbReference>
<keyword evidence="4 8" id="KW-0210">Decarboxylase</keyword>
<dbReference type="PANTHER" id="PTHR22854">
    <property type="entry name" value="TRYPTOPHAN BIOSYNTHESIS PROTEIN"/>
    <property type="match status" value="1"/>
</dbReference>
<evidence type="ECO:0000256" key="2">
    <source>
        <dbReference type="ARBA" id="ARBA00004696"/>
    </source>
</evidence>
<sequence>MNILDKINRNKQVEVDQRLGRITALVKGPKDQRRPKDFRGALTGEEIRVIAEVKKASPSKGVIRSDFDPVAIALAYQKAGAACLSVLTEEAYFQGSNQYLLDIRAAVELPILRKDFIVDPRQIRETYELGADALLLILASLLDEQLDEFYALAKGYGLSVLAEVHDRNELDRAKELGFDLIGVNNRNLKTFETSLATSLELVDAMPQGVVKISESGIGDWADLQRLQKAGYNGVLVGERLMRAVDPGHALLELRGKL</sequence>
<reference evidence="10 11" key="1">
    <citation type="journal article" date="2016" name="Nat. Commun.">
        <title>Thousands of microbial genomes shed light on interconnected biogeochemical processes in an aquifer system.</title>
        <authorList>
            <person name="Anantharaman K."/>
            <person name="Brown C.T."/>
            <person name="Hug L.A."/>
            <person name="Sharon I."/>
            <person name="Castelle C.J."/>
            <person name="Probst A.J."/>
            <person name="Thomas B.C."/>
            <person name="Singh A."/>
            <person name="Wilkins M.J."/>
            <person name="Karaoz U."/>
            <person name="Brodie E.L."/>
            <person name="Williams K.H."/>
            <person name="Hubbard S.S."/>
            <person name="Banfield J.F."/>
        </authorList>
    </citation>
    <scope>NUCLEOTIDE SEQUENCE [LARGE SCALE GENOMIC DNA]</scope>
</reference>